<sequence>MYYEAINNGKKENVTSYADESWHMRYVGAAFAKLEIELVVTIVLDNTKDIVG</sequence>
<evidence type="ECO:0000313" key="1">
    <source>
        <dbReference type="EMBL" id="KZD27293.1"/>
    </source>
</evidence>
<evidence type="ECO:0000313" key="2">
    <source>
        <dbReference type="Proteomes" id="UP000076501"/>
    </source>
</evidence>
<organism evidence="1 2">
    <name type="scientific">Bacillus cereus</name>
    <dbReference type="NCBI Taxonomy" id="1396"/>
    <lineage>
        <taxon>Bacteria</taxon>
        <taxon>Bacillati</taxon>
        <taxon>Bacillota</taxon>
        <taxon>Bacilli</taxon>
        <taxon>Bacillales</taxon>
        <taxon>Bacillaceae</taxon>
        <taxon>Bacillus</taxon>
        <taxon>Bacillus cereus group</taxon>
    </lineage>
</organism>
<dbReference type="AlphaFoldDB" id="A0A161RAB4"/>
<protein>
    <submittedName>
        <fullName evidence="1">Uncharacterized protein</fullName>
    </submittedName>
</protein>
<proteinExistence type="predicted"/>
<dbReference type="EMBL" id="LJKA01000075">
    <property type="protein sequence ID" value="KZD27293.1"/>
    <property type="molecule type" value="Genomic_DNA"/>
</dbReference>
<gene>
    <name evidence="1" type="ORF">B4082_5445</name>
</gene>
<comment type="caution">
    <text evidence="1">The sequence shown here is derived from an EMBL/GenBank/DDBJ whole genome shotgun (WGS) entry which is preliminary data.</text>
</comment>
<name>A0A161RAB4_BACCE</name>
<dbReference type="GeneID" id="93008041"/>
<dbReference type="PATRIC" id="fig|1396.539.peg.4350"/>
<dbReference type="RefSeq" id="WP_157404981.1">
    <property type="nucleotide sequence ID" value="NZ_JAEHBS010000027.1"/>
</dbReference>
<reference evidence="1 2" key="1">
    <citation type="submission" date="2015-09" db="EMBL/GenBank/DDBJ databases">
        <title>Bacillus cereus food isolates.</title>
        <authorList>
            <person name="Boekhorst J."/>
        </authorList>
    </citation>
    <scope>NUCLEOTIDE SEQUENCE [LARGE SCALE GENOMIC DNA]</scope>
    <source>
        <strain evidence="1 2">B4082</strain>
    </source>
</reference>
<accession>A0A161RAB4</accession>
<dbReference type="Proteomes" id="UP000076501">
    <property type="component" value="Unassembled WGS sequence"/>
</dbReference>